<dbReference type="PANTHER" id="PTHR35936">
    <property type="entry name" value="MEMBRANE-BOUND LYTIC MUREIN TRANSGLYCOSYLASE F"/>
    <property type="match status" value="1"/>
</dbReference>
<dbReference type="SMART" id="SM00062">
    <property type="entry name" value="PBPb"/>
    <property type="match status" value="1"/>
</dbReference>
<sequence length="272" mass="28710">MPLRAVISVSSAALLLAGLSACGSSTDDSTTGEQAGGSGLQLVSAGDLTVCSDVPYPPFEDFDKAAPSGFKGFDIDVISYVAEQLDLDLVVKDSDFDALQSGLALNAGQCDMVASALTITDARKEKLGFSDGYYDSQQSLLVRSDSGITGIDGLAEKKVGVQKGSTGEIYANENVKDADIVSFPSDAQMYAAIKAGQVDALLQDLPVNLGHQEDPEQGGAFTVAETYDTDEQYGFAFKKTNTSLIAEVDDALQDMRSSGDYQTVYDSYFKTS</sequence>
<keyword evidence="8" id="KW-1185">Reference proteome</keyword>
<evidence type="ECO:0000256" key="4">
    <source>
        <dbReference type="RuleBase" id="RU003744"/>
    </source>
</evidence>
<comment type="similarity">
    <text evidence="2 4">Belongs to the bacterial solute-binding protein 3 family.</text>
</comment>
<dbReference type="PROSITE" id="PS51257">
    <property type="entry name" value="PROKAR_LIPOPROTEIN"/>
    <property type="match status" value="1"/>
</dbReference>
<dbReference type="AlphaFoldDB" id="A0A930VTK6"/>
<evidence type="ECO:0000256" key="1">
    <source>
        <dbReference type="ARBA" id="ARBA00004196"/>
    </source>
</evidence>
<dbReference type="Gene3D" id="3.40.190.10">
    <property type="entry name" value="Periplasmic binding protein-like II"/>
    <property type="match status" value="2"/>
</dbReference>
<gene>
    <name evidence="7" type="ORF">ISU10_17900</name>
</gene>
<evidence type="ECO:0000256" key="5">
    <source>
        <dbReference type="SAM" id="SignalP"/>
    </source>
</evidence>
<protein>
    <submittedName>
        <fullName evidence="7">Amino acid ABC transporter substrate-binding protein</fullName>
    </submittedName>
</protein>
<evidence type="ECO:0000256" key="3">
    <source>
        <dbReference type="ARBA" id="ARBA00022729"/>
    </source>
</evidence>
<feature type="signal peptide" evidence="5">
    <location>
        <begin position="1"/>
        <end position="23"/>
    </location>
</feature>
<evidence type="ECO:0000313" key="8">
    <source>
        <dbReference type="Proteomes" id="UP000660668"/>
    </source>
</evidence>
<evidence type="ECO:0000259" key="6">
    <source>
        <dbReference type="SMART" id="SM00062"/>
    </source>
</evidence>
<dbReference type="SUPFAM" id="SSF53850">
    <property type="entry name" value="Periplasmic binding protein-like II"/>
    <property type="match status" value="1"/>
</dbReference>
<dbReference type="GO" id="GO:0030313">
    <property type="term" value="C:cell envelope"/>
    <property type="evidence" value="ECO:0007669"/>
    <property type="project" value="UniProtKB-SubCell"/>
</dbReference>
<organism evidence="7 8">
    <name type="scientific">Nocardioides agariphilus</name>
    <dbReference type="NCBI Taxonomy" id="433664"/>
    <lineage>
        <taxon>Bacteria</taxon>
        <taxon>Bacillati</taxon>
        <taxon>Actinomycetota</taxon>
        <taxon>Actinomycetes</taxon>
        <taxon>Propionibacteriales</taxon>
        <taxon>Nocardioidaceae</taxon>
        <taxon>Nocardioides</taxon>
    </lineage>
</organism>
<dbReference type="InterPro" id="IPR018313">
    <property type="entry name" value="SBP_3_CS"/>
</dbReference>
<dbReference type="EMBL" id="JADKPO010000029">
    <property type="protein sequence ID" value="MBF4769645.1"/>
    <property type="molecule type" value="Genomic_DNA"/>
</dbReference>
<reference evidence="7" key="1">
    <citation type="submission" date="2020-11" db="EMBL/GenBank/DDBJ databases">
        <title>Nocardioides cynanchi sp. nov., isolated from soil of rhizosphere of Cynanchum wilfordii.</title>
        <authorList>
            <person name="Lee J.-S."/>
            <person name="Suh M.K."/>
            <person name="Kim J.-S."/>
        </authorList>
    </citation>
    <scope>NUCLEOTIDE SEQUENCE</scope>
    <source>
        <strain evidence="7">KCTC 19276</strain>
    </source>
</reference>
<feature type="domain" description="Solute-binding protein family 3/N-terminal" evidence="6">
    <location>
        <begin position="47"/>
        <end position="272"/>
    </location>
</feature>
<evidence type="ECO:0000256" key="2">
    <source>
        <dbReference type="ARBA" id="ARBA00010333"/>
    </source>
</evidence>
<dbReference type="Proteomes" id="UP000660668">
    <property type="component" value="Unassembled WGS sequence"/>
</dbReference>
<keyword evidence="3 5" id="KW-0732">Signal</keyword>
<dbReference type="PROSITE" id="PS01039">
    <property type="entry name" value="SBP_BACTERIAL_3"/>
    <property type="match status" value="1"/>
</dbReference>
<feature type="chain" id="PRO_5037848305" evidence="5">
    <location>
        <begin position="24"/>
        <end position="272"/>
    </location>
</feature>
<proteinExistence type="inferred from homology"/>
<dbReference type="CDD" id="cd13530">
    <property type="entry name" value="PBP2_peptides_like"/>
    <property type="match status" value="1"/>
</dbReference>
<name>A0A930VTK6_9ACTN</name>
<dbReference type="InterPro" id="IPR001638">
    <property type="entry name" value="Solute-binding_3/MltF_N"/>
</dbReference>
<dbReference type="PANTHER" id="PTHR35936:SF17">
    <property type="entry name" value="ARGININE-BINDING EXTRACELLULAR PROTEIN ARTP"/>
    <property type="match status" value="1"/>
</dbReference>
<comment type="caution">
    <text evidence="7">The sequence shown here is derived from an EMBL/GenBank/DDBJ whole genome shotgun (WGS) entry which is preliminary data.</text>
</comment>
<dbReference type="RefSeq" id="WP_194697793.1">
    <property type="nucleotide sequence ID" value="NZ_JADKPO010000029.1"/>
</dbReference>
<accession>A0A930VTK6</accession>
<dbReference type="Pfam" id="PF00497">
    <property type="entry name" value="SBP_bac_3"/>
    <property type="match status" value="1"/>
</dbReference>
<evidence type="ECO:0000313" key="7">
    <source>
        <dbReference type="EMBL" id="MBF4769645.1"/>
    </source>
</evidence>
<comment type="subcellular location">
    <subcellularLocation>
        <location evidence="1">Cell envelope</location>
    </subcellularLocation>
</comment>